<evidence type="ECO:0000313" key="3">
    <source>
        <dbReference type="EMBL" id="MBO8416566.1"/>
    </source>
</evidence>
<comment type="caution">
    <text evidence="3">The sequence shown here is derived from an EMBL/GenBank/DDBJ whole genome shotgun (WGS) entry which is preliminary data.</text>
</comment>
<proteinExistence type="predicted"/>
<gene>
    <name evidence="3" type="ORF">IAB19_09315</name>
</gene>
<reference evidence="3" key="2">
    <citation type="journal article" date="2021" name="PeerJ">
        <title>Extensive microbial diversity within the chicken gut microbiome revealed by metagenomics and culture.</title>
        <authorList>
            <person name="Gilroy R."/>
            <person name="Ravi A."/>
            <person name="Getino M."/>
            <person name="Pursley I."/>
            <person name="Horton D.L."/>
            <person name="Alikhan N.F."/>
            <person name="Baker D."/>
            <person name="Gharbi K."/>
            <person name="Hall N."/>
            <person name="Watson M."/>
            <person name="Adriaenssens E.M."/>
            <person name="Foster-Nyarko E."/>
            <person name="Jarju S."/>
            <person name="Secka A."/>
            <person name="Antonio M."/>
            <person name="Oren A."/>
            <person name="Chaudhuri R.R."/>
            <person name="La Ragione R."/>
            <person name="Hildebrand F."/>
            <person name="Pallen M.J."/>
        </authorList>
    </citation>
    <scope>NUCLEOTIDE SEQUENCE</scope>
    <source>
        <strain evidence="3">17213</strain>
    </source>
</reference>
<feature type="transmembrane region" description="Helical" evidence="2">
    <location>
        <begin position="23"/>
        <end position="45"/>
    </location>
</feature>
<feature type="non-terminal residue" evidence="3">
    <location>
        <position position="1"/>
    </location>
</feature>
<feature type="region of interest" description="Disordered" evidence="1">
    <location>
        <begin position="57"/>
        <end position="101"/>
    </location>
</feature>
<name>A0A9D9DFP3_9GAMM</name>
<evidence type="ECO:0000313" key="4">
    <source>
        <dbReference type="Proteomes" id="UP000823631"/>
    </source>
</evidence>
<dbReference type="Proteomes" id="UP000823631">
    <property type="component" value="Unassembled WGS sequence"/>
</dbReference>
<feature type="compositionally biased region" description="Pro residues" evidence="1">
    <location>
        <begin position="74"/>
        <end position="84"/>
    </location>
</feature>
<accession>A0A9D9DFP3</accession>
<protein>
    <submittedName>
        <fullName evidence="3">Uncharacterized protein</fullName>
    </submittedName>
</protein>
<reference evidence="3" key="1">
    <citation type="submission" date="2020-10" db="EMBL/GenBank/DDBJ databases">
        <authorList>
            <person name="Gilroy R."/>
        </authorList>
    </citation>
    <scope>NUCLEOTIDE SEQUENCE</scope>
    <source>
        <strain evidence="3">17213</strain>
    </source>
</reference>
<dbReference type="EMBL" id="JADINH010000183">
    <property type="protein sequence ID" value="MBO8416566.1"/>
    <property type="molecule type" value="Genomic_DNA"/>
</dbReference>
<keyword evidence="2" id="KW-0812">Transmembrane</keyword>
<evidence type="ECO:0000256" key="1">
    <source>
        <dbReference type="SAM" id="MobiDB-lite"/>
    </source>
</evidence>
<organism evidence="3 4">
    <name type="scientific">Candidatus Avisuccinivibrio stercorigallinarum</name>
    <dbReference type="NCBI Taxonomy" id="2840704"/>
    <lineage>
        <taxon>Bacteria</taxon>
        <taxon>Pseudomonadati</taxon>
        <taxon>Pseudomonadota</taxon>
        <taxon>Gammaproteobacteria</taxon>
        <taxon>Aeromonadales</taxon>
        <taxon>Succinivibrionaceae</taxon>
        <taxon>Succinivibrionaceae incertae sedis</taxon>
        <taxon>Candidatus Avisuccinivibrio</taxon>
    </lineage>
</organism>
<sequence length="211" mass="20819">PFAAGAAPGAAPAQTAAQGKSRLPLIIGLGVLLLALLLAALWFFVLRGGDESAVTAAPAEAPAAEKTVSAPEAAPEPQPEPAAEPEPVSSPEAAPAAAAAAGSAAGASGSSAGACEFDPARSDADAISGCMALNDDAALLKLALTAADNQRCDLAKRILQAKGRSAGGEFALKLAEFFDPNTPENPCFVKSADDAAYWQGKAGAQVQGGAQ</sequence>
<dbReference type="AlphaFoldDB" id="A0A9D9DFP3"/>
<keyword evidence="2" id="KW-0472">Membrane</keyword>
<feature type="compositionally biased region" description="Low complexity" evidence="1">
    <location>
        <begin position="57"/>
        <end position="73"/>
    </location>
</feature>
<feature type="compositionally biased region" description="Low complexity" evidence="1">
    <location>
        <begin position="85"/>
        <end position="101"/>
    </location>
</feature>
<evidence type="ECO:0000256" key="2">
    <source>
        <dbReference type="SAM" id="Phobius"/>
    </source>
</evidence>
<keyword evidence="2" id="KW-1133">Transmembrane helix</keyword>